<proteinExistence type="predicted"/>
<dbReference type="Gene3D" id="6.10.140.1310">
    <property type="match status" value="1"/>
</dbReference>
<keyword evidence="3" id="KW-1185">Reference proteome</keyword>
<evidence type="ECO:0000313" key="3">
    <source>
        <dbReference type="Proteomes" id="UP001215231"/>
    </source>
</evidence>
<evidence type="ECO:0000313" key="2">
    <source>
        <dbReference type="EMBL" id="WDE14635.1"/>
    </source>
</evidence>
<feature type="domain" description="Phage tail assembly chaperone-like" evidence="1">
    <location>
        <begin position="22"/>
        <end position="80"/>
    </location>
</feature>
<sequence>MGFTVNEAQVICNNAIGEEKWRQVRSKRDHLIALTDWTQMPDSPLSAEQKAHYVEYRQLLRDLPQSTANPDEIVWPVKPQ</sequence>
<dbReference type="Proteomes" id="UP001215231">
    <property type="component" value="Chromosome"/>
</dbReference>
<protein>
    <submittedName>
        <fullName evidence="2">Phage tail assembly chaperone</fullName>
    </submittedName>
</protein>
<reference evidence="2 3" key="1">
    <citation type="journal article" date="2022" name="Mar. Drugs">
        <title>Bioassay-Guided Fractionation Leads to the Detection of Cholic Acid Generated by the Rare Thalassomonas sp.</title>
        <authorList>
            <person name="Pheiffer F."/>
            <person name="Schneider Y.K."/>
            <person name="Hansen E.H."/>
            <person name="Andersen J.H."/>
            <person name="Isaksson J."/>
            <person name="Busche T."/>
            <person name="R C."/>
            <person name="Kalinowski J."/>
            <person name="Zyl L.V."/>
            <person name="Trindade M."/>
        </authorList>
    </citation>
    <scope>NUCLEOTIDE SEQUENCE [LARGE SCALE GENOMIC DNA]</scope>
    <source>
        <strain evidence="2 3">A5K-61T</strain>
    </source>
</reference>
<organism evidence="2 3">
    <name type="scientific">Thalassomonas haliotis</name>
    <dbReference type="NCBI Taxonomy" id="485448"/>
    <lineage>
        <taxon>Bacteria</taxon>
        <taxon>Pseudomonadati</taxon>
        <taxon>Pseudomonadota</taxon>
        <taxon>Gammaproteobacteria</taxon>
        <taxon>Alteromonadales</taxon>
        <taxon>Colwelliaceae</taxon>
        <taxon>Thalassomonas</taxon>
    </lineage>
</organism>
<dbReference type="Pfam" id="PF16778">
    <property type="entry name" value="Phage_tail_APC"/>
    <property type="match status" value="1"/>
</dbReference>
<dbReference type="EMBL" id="CP059693">
    <property type="protein sequence ID" value="WDE14635.1"/>
    <property type="molecule type" value="Genomic_DNA"/>
</dbReference>
<gene>
    <name evidence="2" type="ORF">H3N35_23430</name>
</gene>
<evidence type="ECO:0000259" key="1">
    <source>
        <dbReference type="Pfam" id="PF16778"/>
    </source>
</evidence>
<dbReference type="InterPro" id="IPR031893">
    <property type="entry name" value="Phage_tail_APC"/>
</dbReference>
<name>A0ABY7VPF5_9GAMM</name>
<accession>A0ABY7VPF5</accession>